<dbReference type="Proteomes" id="UP000694571">
    <property type="component" value="Unplaced"/>
</dbReference>
<dbReference type="SUPFAM" id="SSF56496">
    <property type="entry name" value="Fibrinogen C-terminal domain-like"/>
    <property type="match status" value="1"/>
</dbReference>
<evidence type="ECO:0000256" key="3">
    <source>
        <dbReference type="ARBA" id="ARBA00022723"/>
    </source>
</evidence>
<reference evidence="9" key="1">
    <citation type="submission" date="2025-08" db="UniProtKB">
        <authorList>
            <consortium name="Ensembl"/>
        </authorList>
    </citation>
    <scope>IDENTIFICATION</scope>
</reference>
<dbReference type="Gene3D" id="3.90.215.10">
    <property type="entry name" value="Gamma Fibrinogen, chain A, domain 1"/>
    <property type="match status" value="1"/>
</dbReference>
<dbReference type="GO" id="GO:0046872">
    <property type="term" value="F:metal ion binding"/>
    <property type="evidence" value="ECO:0007669"/>
    <property type="project" value="UniProtKB-KW"/>
</dbReference>
<dbReference type="InterPro" id="IPR014716">
    <property type="entry name" value="Fibrinogen_a/b/g_C_1"/>
</dbReference>
<protein>
    <recommendedName>
        <fullName evidence="8">Fibrinogen C-terminal domain-containing protein</fullName>
    </recommendedName>
</protein>
<evidence type="ECO:0000256" key="6">
    <source>
        <dbReference type="ARBA" id="ARBA00023157"/>
    </source>
</evidence>
<evidence type="ECO:0000256" key="1">
    <source>
        <dbReference type="ARBA" id="ARBA00004613"/>
    </source>
</evidence>
<evidence type="ECO:0000313" key="9">
    <source>
        <dbReference type="Ensembl" id="ENSSSCP00050034860.1"/>
    </source>
</evidence>
<keyword evidence="7" id="KW-0732">Signal</keyword>
<evidence type="ECO:0000256" key="4">
    <source>
        <dbReference type="ARBA" id="ARBA00022734"/>
    </source>
</evidence>
<comment type="subcellular location">
    <subcellularLocation>
        <location evidence="1">Secreted</location>
    </subcellularLocation>
</comment>
<evidence type="ECO:0000259" key="8">
    <source>
        <dbReference type="PROSITE" id="PS51406"/>
    </source>
</evidence>
<dbReference type="PROSITE" id="PS51406">
    <property type="entry name" value="FIBRINOGEN_C_2"/>
    <property type="match status" value="1"/>
</dbReference>
<dbReference type="Ensembl" id="ENSSSCT00050081220.1">
    <property type="protein sequence ID" value="ENSSSCP00050034860.1"/>
    <property type="gene ID" value="ENSSSCG00050059561.1"/>
</dbReference>
<dbReference type="GO" id="GO:0030246">
    <property type="term" value="F:carbohydrate binding"/>
    <property type="evidence" value="ECO:0007669"/>
    <property type="project" value="UniProtKB-KW"/>
</dbReference>
<accession>A0A8D1TKU1</accession>
<evidence type="ECO:0000256" key="7">
    <source>
        <dbReference type="SAM" id="SignalP"/>
    </source>
</evidence>
<dbReference type="NCBIfam" id="NF040941">
    <property type="entry name" value="GGGWT_bact"/>
    <property type="match status" value="1"/>
</dbReference>
<dbReference type="InterPro" id="IPR002181">
    <property type="entry name" value="Fibrinogen_a/b/g_C_dom"/>
</dbReference>
<dbReference type="AlphaFoldDB" id="A0A8D1TKU1"/>
<sequence length="404" mass="44431">MGSQRCLTVGWSHNPFLFFFGFLGISWAAPSAYGGSQARDQIGAVASGLCQSHSNVGSELRLQPIPQLPRIFGARFCLLLFLSVATRGQSAAATQSVEWFPENESCAPFLSFLPRSCKEIKESCHRAGDGLYFLRTENGVVYQTFCDMTSGGGGWTLVASVHENHMAGKCTLGDRWSSQQGSRADYPEGDGNWANYNTFGSAEAATSDDYKNPGYYDIQARDLGIWHVPNRSPLQQWRNSSLLRYRTNTGFFQSLGHNLFGLYQKYPVKYGIGKCWTDNGPAIPVVYDYGDAQKTASYYSPYGQREFVAGFVQFRVFNNERAANALCAGMRVTGCNTEFVKLYLFIYFCPSAISWAAPAAYGGSQARGPIGAVAIRLRQSHSKAGSEPRLQPTPQLMAIGSLTH</sequence>
<keyword evidence="5" id="KW-0106">Calcium</keyword>
<keyword evidence="2" id="KW-0964">Secreted</keyword>
<keyword evidence="3" id="KW-0479">Metal-binding</keyword>
<dbReference type="PANTHER" id="PTHR16146:SF46">
    <property type="entry name" value="INTELECTIN-1A-RELATED"/>
    <property type="match status" value="1"/>
</dbReference>
<organism evidence="9 10">
    <name type="scientific">Sus scrofa</name>
    <name type="common">Pig</name>
    <dbReference type="NCBI Taxonomy" id="9823"/>
    <lineage>
        <taxon>Eukaryota</taxon>
        <taxon>Metazoa</taxon>
        <taxon>Chordata</taxon>
        <taxon>Craniata</taxon>
        <taxon>Vertebrata</taxon>
        <taxon>Euteleostomi</taxon>
        <taxon>Mammalia</taxon>
        <taxon>Eutheria</taxon>
        <taxon>Laurasiatheria</taxon>
        <taxon>Artiodactyla</taxon>
        <taxon>Suina</taxon>
        <taxon>Suidae</taxon>
        <taxon>Sus</taxon>
    </lineage>
</organism>
<dbReference type="InterPro" id="IPR036056">
    <property type="entry name" value="Fibrinogen-like_C"/>
</dbReference>
<feature type="signal peptide" evidence="7">
    <location>
        <begin position="1"/>
        <end position="28"/>
    </location>
</feature>
<feature type="domain" description="Fibrinogen C-terminal" evidence="8">
    <location>
        <begin position="108"/>
        <end position="158"/>
    </location>
</feature>
<evidence type="ECO:0000256" key="2">
    <source>
        <dbReference type="ARBA" id="ARBA00022525"/>
    </source>
</evidence>
<dbReference type="GO" id="GO:0005576">
    <property type="term" value="C:extracellular region"/>
    <property type="evidence" value="ECO:0007669"/>
    <property type="project" value="UniProtKB-SubCell"/>
</dbReference>
<keyword evidence="4" id="KW-0430">Lectin</keyword>
<keyword evidence="6" id="KW-1015">Disulfide bond</keyword>
<proteinExistence type="predicted"/>
<evidence type="ECO:0000313" key="10">
    <source>
        <dbReference type="Proteomes" id="UP000694571"/>
    </source>
</evidence>
<evidence type="ECO:0000256" key="5">
    <source>
        <dbReference type="ARBA" id="ARBA00022837"/>
    </source>
</evidence>
<feature type="chain" id="PRO_5034513090" description="Fibrinogen C-terminal domain-containing protein" evidence="7">
    <location>
        <begin position="29"/>
        <end position="404"/>
    </location>
</feature>
<dbReference type="PANTHER" id="PTHR16146">
    <property type="entry name" value="INTELECTIN"/>
    <property type="match status" value="1"/>
</dbReference>
<name>A0A8D1TKU1_PIG</name>